<dbReference type="AlphaFoldDB" id="A0A1L8WPV9"/>
<dbReference type="Proteomes" id="UP000182152">
    <property type="component" value="Unassembled WGS sequence"/>
</dbReference>
<dbReference type="EMBL" id="JXLB01000006">
    <property type="protein sequence ID" value="OJG83016.1"/>
    <property type="molecule type" value="Genomic_DNA"/>
</dbReference>
<feature type="transmembrane region" description="Helical" evidence="1">
    <location>
        <begin position="37"/>
        <end position="55"/>
    </location>
</feature>
<keyword evidence="1" id="KW-0472">Membrane</keyword>
<reference evidence="2 3" key="1">
    <citation type="submission" date="2014-12" db="EMBL/GenBank/DDBJ databases">
        <title>Draft genome sequences of 29 type strains of Enterococci.</title>
        <authorList>
            <person name="Zhong Z."/>
            <person name="Sun Z."/>
            <person name="Liu W."/>
            <person name="Zhang W."/>
            <person name="Zhang H."/>
        </authorList>
    </citation>
    <scope>NUCLEOTIDE SEQUENCE [LARGE SCALE GENOMIC DNA]</scope>
    <source>
        <strain evidence="2 3">DSM 15687</strain>
    </source>
</reference>
<protein>
    <submittedName>
        <fullName evidence="2">Uncharacterized protein</fullName>
    </submittedName>
</protein>
<keyword evidence="3" id="KW-1185">Reference proteome</keyword>
<comment type="caution">
    <text evidence="2">The sequence shown here is derived from an EMBL/GenBank/DDBJ whole genome shotgun (WGS) entry which is preliminary data.</text>
</comment>
<proteinExistence type="predicted"/>
<evidence type="ECO:0000313" key="3">
    <source>
        <dbReference type="Proteomes" id="UP000182152"/>
    </source>
</evidence>
<evidence type="ECO:0000256" key="1">
    <source>
        <dbReference type="SAM" id="Phobius"/>
    </source>
</evidence>
<keyword evidence="1" id="KW-0812">Transmembrane</keyword>
<name>A0A1L8WPV9_9ENTE</name>
<gene>
    <name evidence="2" type="ORF">RV14_GL002019</name>
</gene>
<organism evidence="2 3">
    <name type="scientific">Enterococcus ratti</name>
    <dbReference type="NCBI Taxonomy" id="150033"/>
    <lineage>
        <taxon>Bacteria</taxon>
        <taxon>Bacillati</taxon>
        <taxon>Bacillota</taxon>
        <taxon>Bacilli</taxon>
        <taxon>Lactobacillales</taxon>
        <taxon>Enterococcaceae</taxon>
        <taxon>Enterococcus</taxon>
    </lineage>
</organism>
<sequence length="60" mass="7180">MKRYLRRLLEIFFSSGDLKWLSFFTTTEAVEKRTHHLIMDILMIIISLILIGENLKKKVK</sequence>
<evidence type="ECO:0000313" key="2">
    <source>
        <dbReference type="EMBL" id="OJG83016.1"/>
    </source>
</evidence>
<accession>A0A1L8WPV9</accession>
<keyword evidence="1" id="KW-1133">Transmembrane helix</keyword>